<evidence type="ECO:0000256" key="2">
    <source>
        <dbReference type="SAM" id="SignalP"/>
    </source>
</evidence>
<sequence length="202" mass="21963">MKKRTITGMLVLMLALSFGGCSGSGNRESASGTSAETKTETTAGETTETAQDTIREPDTTDTAAEAEEQTTEAASDSGQISFTSAVIFYPEFQPNEIKEKSVRMEAPIDEDKIMAALQDEGVLDDACELLSYEKDGDTIKADFNSECGIVLMRMSPEEADMRAEAVARTFCRNLGAKQFYFYTNGHPLETGDKTYDEPIGVD</sequence>
<keyword evidence="2" id="KW-0732">Signal</keyword>
<protein>
    <submittedName>
        <fullName evidence="3">GerMN domain-containing protein</fullName>
    </submittedName>
</protein>
<reference evidence="3" key="2">
    <citation type="submission" date="2021-04" db="EMBL/GenBank/DDBJ databases">
        <authorList>
            <person name="Gilroy R."/>
        </authorList>
    </citation>
    <scope>NUCLEOTIDE SEQUENCE</scope>
    <source>
        <strain evidence="3">ChiSjej3B21-8574</strain>
    </source>
</reference>
<evidence type="ECO:0000256" key="1">
    <source>
        <dbReference type="SAM" id="MobiDB-lite"/>
    </source>
</evidence>
<reference evidence="3" key="1">
    <citation type="journal article" date="2021" name="PeerJ">
        <title>Extensive microbial diversity within the chicken gut microbiome revealed by metagenomics and culture.</title>
        <authorList>
            <person name="Gilroy R."/>
            <person name="Ravi A."/>
            <person name="Getino M."/>
            <person name="Pursley I."/>
            <person name="Horton D.L."/>
            <person name="Alikhan N.F."/>
            <person name="Baker D."/>
            <person name="Gharbi K."/>
            <person name="Hall N."/>
            <person name="Watson M."/>
            <person name="Adriaenssens E.M."/>
            <person name="Foster-Nyarko E."/>
            <person name="Jarju S."/>
            <person name="Secka A."/>
            <person name="Antonio M."/>
            <person name="Oren A."/>
            <person name="Chaudhuri R.R."/>
            <person name="La Ragione R."/>
            <person name="Hildebrand F."/>
            <person name="Pallen M.J."/>
        </authorList>
    </citation>
    <scope>NUCLEOTIDE SEQUENCE</scope>
    <source>
        <strain evidence="3">ChiSjej3B21-8574</strain>
    </source>
</reference>
<dbReference type="EMBL" id="DWWD01000036">
    <property type="protein sequence ID" value="HJC50773.1"/>
    <property type="molecule type" value="Genomic_DNA"/>
</dbReference>
<accession>A0A9D2T8A6</accession>
<organism evidence="3 4">
    <name type="scientific">Candidatus Anaerostipes avistercoris</name>
    <dbReference type="NCBI Taxonomy" id="2838462"/>
    <lineage>
        <taxon>Bacteria</taxon>
        <taxon>Bacillati</taxon>
        <taxon>Bacillota</taxon>
        <taxon>Clostridia</taxon>
        <taxon>Lachnospirales</taxon>
        <taxon>Lachnospiraceae</taxon>
        <taxon>Anaerostipes</taxon>
    </lineage>
</organism>
<evidence type="ECO:0000313" key="3">
    <source>
        <dbReference type="EMBL" id="HJC50773.1"/>
    </source>
</evidence>
<name>A0A9D2T8A6_9FIRM</name>
<dbReference type="Proteomes" id="UP000823904">
    <property type="component" value="Unassembled WGS sequence"/>
</dbReference>
<dbReference type="PROSITE" id="PS51257">
    <property type="entry name" value="PROKAR_LIPOPROTEIN"/>
    <property type="match status" value="1"/>
</dbReference>
<comment type="caution">
    <text evidence="3">The sequence shown here is derived from an EMBL/GenBank/DDBJ whole genome shotgun (WGS) entry which is preliminary data.</text>
</comment>
<feature type="chain" id="PRO_5038394982" evidence="2">
    <location>
        <begin position="24"/>
        <end position="202"/>
    </location>
</feature>
<feature type="signal peptide" evidence="2">
    <location>
        <begin position="1"/>
        <end position="23"/>
    </location>
</feature>
<feature type="region of interest" description="Disordered" evidence="1">
    <location>
        <begin position="20"/>
        <end position="77"/>
    </location>
</feature>
<gene>
    <name evidence="3" type="ORF">H9754_09445</name>
</gene>
<feature type="compositionally biased region" description="Low complexity" evidence="1">
    <location>
        <begin position="28"/>
        <end position="50"/>
    </location>
</feature>
<dbReference type="AlphaFoldDB" id="A0A9D2T8A6"/>
<evidence type="ECO:0000313" key="4">
    <source>
        <dbReference type="Proteomes" id="UP000823904"/>
    </source>
</evidence>
<proteinExistence type="predicted"/>